<dbReference type="AlphaFoldDB" id="A0A3N5DH67"/>
<dbReference type="RefSeq" id="WP_123879048.1">
    <property type="nucleotide sequence ID" value="NZ_RPFZ01000001.1"/>
</dbReference>
<protein>
    <submittedName>
        <fullName evidence="1">Uncharacterized protein</fullName>
    </submittedName>
</protein>
<evidence type="ECO:0000313" key="2">
    <source>
        <dbReference type="Proteomes" id="UP000275232"/>
    </source>
</evidence>
<name>A0A3N5DH67_9SPHN</name>
<comment type="caution">
    <text evidence="1">The sequence shown here is derived from an EMBL/GenBank/DDBJ whole genome shotgun (WGS) entry which is preliminary data.</text>
</comment>
<accession>A0A3N5DH67</accession>
<gene>
    <name evidence="1" type="ORF">EG799_04830</name>
</gene>
<proteinExistence type="predicted"/>
<sequence length="84" mass="9721">MANRNDVDYSVLVGWTTTVVDADRLTLRMQSVTTPPPHSREDVRSHVYVLDRNQAVQLGNFLFELVDQTKPQGRRAGWFRRMFG</sequence>
<organism evidence="1 2">
    <name type="scientific">Aurantiacibacter spongiae</name>
    <dbReference type="NCBI Taxonomy" id="2488860"/>
    <lineage>
        <taxon>Bacteria</taxon>
        <taxon>Pseudomonadati</taxon>
        <taxon>Pseudomonadota</taxon>
        <taxon>Alphaproteobacteria</taxon>
        <taxon>Sphingomonadales</taxon>
        <taxon>Erythrobacteraceae</taxon>
        <taxon>Aurantiacibacter</taxon>
    </lineage>
</organism>
<dbReference type="EMBL" id="RPFZ01000001">
    <property type="protein sequence ID" value="RPF71012.1"/>
    <property type="molecule type" value="Genomic_DNA"/>
</dbReference>
<reference evidence="1 2" key="1">
    <citation type="submission" date="2018-11" db="EMBL/GenBank/DDBJ databases">
        <title>Erythrobacter spongiae sp. nov., isolated from a marine sponge.</title>
        <authorList>
            <person name="Zhuang L."/>
            <person name="Luo L."/>
        </authorList>
    </citation>
    <scope>NUCLEOTIDE SEQUENCE [LARGE SCALE GENOMIC DNA]</scope>
    <source>
        <strain evidence="1 2">HN-E23</strain>
    </source>
</reference>
<dbReference type="Proteomes" id="UP000275232">
    <property type="component" value="Unassembled WGS sequence"/>
</dbReference>
<dbReference type="OrthoDB" id="7507855at2"/>
<keyword evidence="2" id="KW-1185">Reference proteome</keyword>
<evidence type="ECO:0000313" key="1">
    <source>
        <dbReference type="EMBL" id="RPF71012.1"/>
    </source>
</evidence>